<sequence length="720" mass="81379">MGDWSFLGNILEEVNEHSTVIGRVWLTVLFIFRILILGTAAEFVWGDEQSDYVCNTQQPGCENVCYDEAFPISHIRLWVLQIIFVSTPSLVYVGHAVHHVHMEEKRKEREEAELNRQQEMNEERLPLAPDQGSVRTAKETSTKGSKKFRLEGTLLRTYICHIIFKTLFEVGFVVGQYYLYGFRILPLYKCSRWPCPNTVDCFVSRPTEKTVFIIFMLAVACVSLFLNFVEISHLGLKKIHFVFRKPVRPQVEGPGAAEKALPSIAASSIQKAKGYKLLEEDRATSHFFPLTEVGGMESGRLPAPYEPFEEKSDEATTPKKDVSKVYDETLPSYAQTTVIGPSVAAGVLQRDEDEDEMAVEADVEASETIEDTRPLSSLSKASSRASSYSVRAAAPLISPFSSHLLIMIIRTLSPFIVLFVVCCYAEEVRSKSKVCANVFCGAGRECAVTEKGEPTCLCVEQCKPHKRPVCGSNGKTYRNHCELHRDACLTGLKVQVAHHGHCEEKKMEKITNSPIVCYLTDRNELRSHVIEWLQSEVEPDSWFSKGSNFSDVLLKYFQNYDNGDAQLDSTEFLKFIQHNETAINITSPYAEEENNRLLRSLCVDALIELSDENTDWKLSFDEFLNCLRPGFNPPERKCALEDETYEDGAETQVECNRCVCACGNWVCTAVICDGTNKLPALEEMEGNDQEMTEEEWTQRVAELNKHQETVEKMKLATKEV</sequence>
<dbReference type="InterPro" id="IPR015369">
    <property type="entry name" value="Follistatin/Osteonectin_EGF"/>
</dbReference>
<keyword evidence="15 22" id="KW-0472">Membrane</keyword>
<evidence type="ECO:0000256" key="22">
    <source>
        <dbReference type="SAM" id="Phobius"/>
    </source>
</evidence>
<dbReference type="CDD" id="cd16233">
    <property type="entry name" value="EFh_SPARC_FSTL1"/>
    <property type="match status" value="1"/>
</dbReference>
<comment type="subunit">
    <text evidence="20">Homodimer. Interacts with SCN10A. Interacts with DIP2A; DIP2A may act as a cell surface receptor for FSTL1. Interacts with BMP4. Interacts with CD14; this interaction promotes TL4-mediated signaling cascade.</text>
</comment>
<dbReference type="SMART" id="SM01089">
    <property type="entry name" value="Connexin_CCC"/>
    <property type="match status" value="1"/>
</dbReference>
<keyword evidence="13" id="KW-0965">Cell junction</keyword>
<evidence type="ECO:0000256" key="17">
    <source>
        <dbReference type="ARBA" id="ARBA00023180"/>
    </source>
</evidence>
<evidence type="ECO:0000256" key="6">
    <source>
        <dbReference type="ARBA" id="ARBA00022525"/>
    </source>
</evidence>
<evidence type="ECO:0000256" key="2">
    <source>
        <dbReference type="ARBA" id="ARBA00004613"/>
    </source>
</evidence>
<dbReference type="PANTHER" id="PTHR11984">
    <property type="entry name" value="CONNEXIN"/>
    <property type="match status" value="1"/>
</dbReference>
<name>A0A3N0YJR6_ANAGA</name>
<evidence type="ECO:0000256" key="16">
    <source>
        <dbReference type="ARBA" id="ARBA00023157"/>
    </source>
</evidence>
<dbReference type="PROSITE" id="PS50222">
    <property type="entry name" value="EF_HAND_2"/>
    <property type="match status" value="1"/>
</dbReference>
<proteinExistence type="inferred from homology"/>
<keyword evidence="12 21" id="KW-0303">Gap junction</keyword>
<dbReference type="InterPro" id="IPR000500">
    <property type="entry name" value="Connexin"/>
</dbReference>
<reference evidence="25 26" key="1">
    <citation type="submission" date="2018-10" db="EMBL/GenBank/DDBJ databases">
        <title>Genome assembly for a Yunnan-Guizhou Plateau 3E fish, Anabarilius grahami (Regan), and its evolutionary and genetic applications.</title>
        <authorList>
            <person name="Jiang W."/>
        </authorList>
    </citation>
    <scope>NUCLEOTIDE SEQUENCE [LARGE SCALE GENOMIC DNA]</scope>
    <source>
        <strain evidence="25">AG-KIZ</strain>
        <tissue evidence="25">Muscle</tissue>
    </source>
</reference>
<dbReference type="AlphaFoldDB" id="A0A3N0YJR6"/>
<dbReference type="SUPFAM" id="SSF47473">
    <property type="entry name" value="EF-hand"/>
    <property type="match status" value="1"/>
</dbReference>
<evidence type="ECO:0000256" key="14">
    <source>
        <dbReference type="ARBA" id="ARBA00022989"/>
    </source>
</evidence>
<evidence type="ECO:0000256" key="13">
    <source>
        <dbReference type="ARBA" id="ARBA00022949"/>
    </source>
</evidence>
<evidence type="ECO:0000256" key="4">
    <source>
        <dbReference type="ARBA" id="ARBA00006589"/>
    </source>
</evidence>
<dbReference type="SUPFAM" id="SSF100895">
    <property type="entry name" value="Kazal-type serine protease inhibitors"/>
    <property type="match status" value="1"/>
</dbReference>
<dbReference type="FunFam" id="3.30.60.30:FF:000017">
    <property type="entry name" value="Follistatin like 1"/>
    <property type="match status" value="1"/>
</dbReference>
<evidence type="ECO:0000256" key="19">
    <source>
        <dbReference type="ARBA" id="ARBA00045956"/>
    </source>
</evidence>
<dbReference type="PROSITE" id="PS00408">
    <property type="entry name" value="CONNEXINS_2"/>
    <property type="match status" value="1"/>
</dbReference>
<dbReference type="GO" id="GO:0005243">
    <property type="term" value="F:gap junction channel activity"/>
    <property type="evidence" value="ECO:0007669"/>
    <property type="project" value="TreeGrafter"/>
</dbReference>
<dbReference type="GO" id="GO:0005576">
    <property type="term" value="C:extracellular region"/>
    <property type="evidence" value="ECO:0007669"/>
    <property type="project" value="UniProtKB-SubCell"/>
</dbReference>
<dbReference type="InterPro" id="IPR002350">
    <property type="entry name" value="Kazal_dom"/>
</dbReference>
<evidence type="ECO:0000313" key="26">
    <source>
        <dbReference type="Proteomes" id="UP000281406"/>
    </source>
</evidence>
<dbReference type="GO" id="GO:0005509">
    <property type="term" value="F:calcium ion binding"/>
    <property type="evidence" value="ECO:0007669"/>
    <property type="project" value="InterPro"/>
</dbReference>
<keyword evidence="26" id="KW-1185">Reference proteome</keyword>
<dbReference type="Pfam" id="PF09289">
    <property type="entry name" value="FOLN"/>
    <property type="match status" value="1"/>
</dbReference>
<keyword evidence="6" id="KW-0964">Secreted</keyword>
<protein>
    <recommendedName>
        <fullName evidence="21">Gap junction protein</fullName>
    </recommendedName>
</protein>
<organism evidence="25 26">
    <name type="scientific">Anabarilius grahami</name>
    <name type="common">Kanglang fish</name>
    <name type="synonym">Barilius grahami</name>
    <dbReference type="NCBI Taxonomy" id="495550"/>
    <lineage>
        <taxon>Eukaryota</taxon>
        <taxon>Metazoa</taxon>
        <taxon>Chordata</taxon>
        <taxon>Craniata</taxon>
        <taxon>Vertebrata</taxon>
        <taxon>Euteleostomi</taxon>
        <taxon>Actinopterygii</taxon>
        <taxon>Neopterygii</taxon>
        <taxon>Teleostei</taxon>
        <taxon>Ostariophysi</taxon>
        <taxon>Cypriniformes</taxon>
        <taxon>Xenocyprididae</taxon>
        <taxon>Xenocypridinae</taxon>
        <taxon>Xenocypridinae incertae sedis</taxon>
        <taxon>Anabarilius</taxon>
    </lineage>
</organism>
<dbReference type="Gene3D" id="3.30.60.30">
    <property type="match status" value="1"/>
</dbReference>
<evidence type="ECO:0000256" key="7">
    <source>
        <dbReference type="ARBA" id="ARBA00022553"/>
    </source>
</evidence>
<evidence type="ECO:0000256" key="8">
    <source>
        <dbReference type="ARBA" id="ARBA00022674"/>
    </source>
</evidence>
<comment type="caution">
    <text evidence="25">The sequence shown here is derived from an EMBL/GenBank/DDBJ whole genome shotgun (WGS) entry which is preliminary data.</text>
</comment>
<dbReference type="Pfam" id="PF23564">
    <property type="entry name" value="EF-hand_FSTL1"/>
    <property type="match status" value="1"/>
</dbReference>
<evidence type="ECO:0000256" key="15">
    <source>
        <dbReference type="ARBA" id="ARBA00023136"/>
    </source>
</evidence>
<keyword evidence="17" id="KW-0325">Glycoprotein</keyword>
<dbReference type="InterPro" id="IPR036058">
    <property type="entry name" value="Kazal_dom_sf"/>
</dbReference>
<keyword evidence="7" id="KW-0597">Phosphoprotein</keyword>
<dbReference type="SUPFAM" id="SSF57603">
    <property type="entry name" value="FnI-like domain"/>
    <property type="match status" value="1"/>
</dbReference>
<dbReference type="InterPro" id="IPR002266">
    <property type="entry name" value="Connexin50"/>
</dbReference>
<keyword evidence="11" id="KW-0677">Repeat</keyword>
<evidence type="ECO:0000256" key="18">
    <source>
        <dbReference type="ARBA" id="ARBA00045812"/>
    </source>
</evidence>
<dbReference type="PRINTS" id="PR01137">
    <property type="entry name" value="CONNEXINA8"/>
</dbReference>
<dbReference type="PRINTS" id="PR00206">
    <property type="entry name" value="CONNEXIN"/>
</dbReference>
<dbReference type="PANTHER" id="PTHR11984:SF19">
    <property type="entry name" value="GAP JUNCTION ALPHA-8 PROTEIN"/>
    <property type="match status" value="1"/>
</dbReference>
<feature type="domain" description="EF-hand" evidence="23">
    <location>
        <begin position="598"/>
        <end position="633"/>
    </location>
</feature>
<dbReference type="PROSITE" id="PS51465">
    <property type="entry name" value="KAZAL_2"/>
    <property type="match status" value="1"/>
</dbReference>
<feature type="domain" description="Kazal-like" evidence="24">
    <location>
        <begin position="457"/>
        <end position="504"/>
    </location>
</feature>
<dbReference type="Pfam" id="PF07648">
    <property type="entry name" value="Kazal_2"/>
    <property type="match status" value="1"/>
</dbReference>
<accession>A0A3N0YJR6</accession>
<dbReference type="InterPro" id="IPR057020">
    <property type="entry name" value="EF-hand_FSTL1"/>
</dbReference>
<dbReference type="SMART" id="SM00274">
    <property type="entry name" value="FOLN"/>
    <property type="match status" value="1"/>
</dbReference>
<dbReference type="InterPro" id="IPR002048">
    <property type="entry name" value="EF_hand_dom"/>
</dbReference>
<dbReference type="InterPro" id="IPR011992">
    <property type="entry name" value="EF-hand-dom_pair"/>
</dbReference>
<dbReference type="SMART" id="SM00280">
    <property type="entry name" value="KAZAL"/>
    <property type="match status" value="1"/>
</dbReference>
<keyword evidence="14 22" id="KW-1133">Transmembrane helix</keyword>
<keyword evidence="16" id="KW-1015">Disulfide bond</keyword>
<evidence type="ECO:0000259" key="24">
    <source>
        <dbReference type="PROSITE" id="PS51465"/>
    </source>
</evidence>
<dbReference type="Pfam" id="PF23244">
    <property type="entry name" value="VWF"/>
    <property type="match status" value="1"/>
</dbReference>
<comment type="function">
    <text evidence="18">Secreted glycoprotein that is involved in various physiological processes, such as angiogenesis, regulation of the immune response, cell proliferation and differentiation. Plays a role in the development of the central nervous system, skeletal system, lungs, and ureter. Promotes endothelial cell survival, migration and differentiation into network structures in an AKT-dependent manner. Also promotes survival of cardiac myocytes. Initiates various signaling cascades by activating different receptors on the cell surface such as DIP2A, TLR4 or BMP receptors.</text>
</comment>
<evidence type="ECO:0000256" key="5">
    <source>
        <dbReference type="ARBA" id="ARBA00022475"/>
    </source>
</evidence>
<dbReference type="SMART" id="SM00037">
    <property type="entry name" value="CNX"/>
    <property type="match status" value="1"/>
</dbReference>
<dbReference type="InterPro" id="IPR019570">
    <property type="entry name" value="Connexin_CCC"/>
</dbReference>
<feature type="transmembrane region" description="Helical" evidence="22">
    <location>
        <begin position="20"/>
        <end position="41"/>
    </location>
</feature>
<dbReference type="EMBL" id="RJVU01037554">
    <property type="protein sequence ID" value="ROL46485.1"/>
    <property type="molecule type" value="Genomic_DNA"/>
</dbReference>
<dbReference type="GO" id="GO:0007267">
    <property type="term" value="P:cell-cell signaling"/>
    <property type="evidence" value="ECO:0007669"/>
    <property type="project" value="TreeGrafter"/>
</dbReference>
<dbReference type="CDD" id="cd00104">
    <property type="entry name" value="KAZAL_FS"/>
    <property type="match status" value="1"/>
</dbReference>
<evidence type="ECO:0000256" key="10">
    <source>
        <dbReference type="ARBA" id="ARBA00022729"/>
    </source>
</evidence>
<dbReference type="InterPro" id="IPR017990">
    <property type="entry name" value="Connexin_CS"/>
</dbReference>
<keyword evidence="10" id="KW-0732">Signal</keyword>
<gene>
    <name evidence="25" type="ORF">DPX16_21669</name>
</gene>
<dbReference type="InterPro" id="IPR038359">
    <property type="entry name" value="Connexin_N_sf"/>
</dbReference>
<dbReference type="Gene3D" id="1.10.238.10">
    <property type="entry name" value="EF-hand"/>
    <property type="match status" value="1"/>
</dbReference>
<evidence type="ECO:0000256" key="11">
    <source>
        <dbReference type="ARBA" id="ARBA00022737"/>
    </source>
</evidence>
<dbReference type="PROSITE" id="PS00407">
    <property type="entry name" value="CONNEXINS_1"/>
    <property type="match status" value="1"/>
</dbReference>
<comment type="function">
    <text evidence="19">Structural component of eye lens gap junctions. Gap junctions are dodecameric channels that connect the cytoplasm of adjoining cells. They are formed by the docking of two hexameric hemichannels, one from each cell membrane. Small molecules and ions diffuse from one cell to a neighboring cell via the central pore.</text>
</comment>
<evidence type="ECO:0000256" key="20">
    <source>
        <dbReference type="ARBA" id="ARBA00046973"/>
    </source>
</evidence>
<dbReference type="FunFam" id="1.20.1440.80:FF:000002">
    <property type="entry name" value="Gap junction protein"/>
    <property type="match status" value="1"/>
</dbReference>
<dbReference type="Pfam" id="PF00029">
    <property type="entry name" value="Connexin"/>
    <property type="match status" value="1"/>
</dbReference>
<keyword evidence="8" id="KW-0358">Heparin-binding</keyword>
<comment type="subunit">
    <text evidence="21">A connexon is composed of a hexamer of connexins.</text>
</comment>
<dbReference type="GO" id="GO:1990349">
    <property type="term" value="P:gap junction-mediated intercellular transport"/>
    <property type="evidence" value="ECO:0007669"/>
    <property type="project" value="TreeGrafter"/>
</dbReference>
<dbReference type="Proteomes" id="UP000281406">
    <property type="component" value="Unassembled WGS sequence"/>
</dbReference>
<dbReference type="Pfam" id="PF03509">
    <property type="entry name" value="Connexin50"/>
    <property type="match status" value="1"/>
</dbReference>
<comment type="similarity">
    <text evidence="4">Belongs to the connexin family. Alpha-type (group II) subfamily.</text>
</comment>
<evidence type="ECO:0000256" key="3">
    <source>
        <dbReference type="ARBA" id="ARBA00004651"/>
    </source>
</evidence>
<feature type="transmembrane region" description="Helical" evidence="22">
    <location>
        <begin position="78"/>
        <end position="97"/>
    </location>
</feature>
<evidence type="ECO:0000259" key="23">
    <source>
        <dbReference type="PROSITE" id="PS50222"/>
    </source>
</evidence>
<comment type="function">
    <text evidence="21">One gap junction consists of a cluster of closely packed pairs of transmembrane channels, the connexons, through which materials of low MW diffuse from one cell to a neighboring cell.</text>
</comment>
<feature type="transmembrane region" description="Helical" evidence="22">
    <location>
        <begin position="210"/>
        <end position="229"/>
    </location>
</feature>
<evidence type="ECO:0000256" key="9">
    <source>
        <dbReference type="ARBA" id="ARBA00022692"/>
    </source>
</evidence>
<dbReference type="GO" id="GO:0008201">
    <property type="term" value="F:heparin binding"/>
    <property type="evidence" value="ECO:0007669"/>
    <property type="project" value="UniProtKB-KW"/>
</dbReference>
<evidence type="ECO:0000256" key="12">
    <source>
        <dbReference type="ARBA" id="ARBA00022868"/>
    </source>
</evidence>
<dbReference type="InterPro" id="IPR003645">
    <property type="entry name" value="Fol_N"/>
</dbReference>
<dbReference type="GO" id="GO:0005922">
    <property type="term" value="C:connexin complex"/>
    <property type="evidence" value="ECO:0007669"/>
    <property type="project" value="InterPro"/>
</dbReference>
<keyword evidence="9 21" id="KW-0812">Transmembrane</keyword>
<dbReference type="Gene3D" id="1.20.1440.80">
    <property type="entry name" value="Gap junction channel protein cysteine-rich domain"/>
    <property type="match status" value="1"/>
</dbReference>
<evidence type="ECO:0000256" key="1">
    <source>
        <dbReference type="ARBA" id="ARBA00004610"/>
    </source>
</evidence>
<keyword evidence="5" id="KW-1003">Cell membrane</keyword>
<comment type="subcellular location">
    <subcellularLocation>
        <location evidence="1">Cell junction</location>
        <location evidence="1">Gap junction</location>
    </subcellularLocation>
    <subcellularLocation>
        <location evidence="3 21">Cell membrane</location>
        <topology evidence="3 21">Multi-pass membrane protein</topology>
    </subcellularLocation>
    <subcellularLocation>
        <location evidence="2">Secreted</location>
    </subcellularLocation>
</comment>
<evidence type="ECO:0000256" key="21">
    <source>
        <dbReference type="RuleBase" id="RU000630"/>
    </source>
</evidence>
<dbReference type="InterPro" id="IPR013092">
    <property type="entry name" value="Connexin_N"/>
</dbReference>
<dbReference type="OrthoDB" id="9941830at2759"/>
<evidence type="ECO:0000313" key="25">
    <source>
        <dbReference type="EMBL" id="ROL46485.1"/>
    </source>
</evidence>